<organism evidence="1 2">
    <name type="scientific">Durusdinium trenchii</name>
    <dbReference type="NCBI Taxonomy" id="1381693"/>
    <lineage>
        <taxon>Eukaryota</taxon>
        <taxon>Sar</taxon>
        <taxon>Alveolata</taxon>
        <taxon>Dinophyceae</taxon>
        <taxon>Suessiales</taxon>
        <taxon>Symbiodiniaceae</taxon>
        <taxon>Durusdinium</taxon>
    </lineage>
</organism>
<sequence>SFGSRRFRKTLPSARCSKTCSSCCCLLWCAQLPKRQCLRALMRCRTVGPSSISIKTSIRTVDSMVPVRMCRSGNFLNEDVNGGSSGAGNNVQVWTDDLAPESRWSIIFDGGMYQIKNQLGHYLNQDTNSARNVITWTDGAASESHWILIALPGNQSLIV</sequence>
<name>A0ABP0HHY8_9DINO</name>
<reference evidence="1 2" key="1">
    <citation type="submission" date="2024-02" db="EMBL/GenBank/DDBJ databases">
        <authorList>
            <person name="Chen Y."/>
            <person name="Shah S."/>
            <person name="Dougan E. K."/>
            <person name="Thang M."/>
            <person name="Chan C."/>
        </authorList>
    </citation>
    <scope>NUCLEOTIDE SEQUENCE [LARGE SCALE GENOMIC DNA]</scope>
</reference>
<accession>A0ABP0HHY8</accession>
<evidence type="ECO:0008006" key="3">
    <source>
        <dbReference type="Google" id="ProtNLM"/>
    </source>
</evidence>
<dbReference type="Gene3D" id="2.80.10.50">
    <property type="match status" value="1"/>
</dbReference>
<proteinExistence type="predicted"/>
<feature type="non-terminal residue" evidence="1">
    <location>
        <position position="1"/>
    </location>
</feature>
<dbReference type="Proteomes" id="UP001642464">
    <property type="component" value="Unassembled WGS sequence"/>
</dbReference>
<protein>
    <recommendedName>
        <fullName evidence="3">Ricin B lectin domain-containing protein</fullName>
    </recommendedName>
</protein>
<dbReference type="CDD" id="cd00161">
    <property type="entry name" value="beta-trefoil_Ricin-like"/>
    <property type="match status" value="1"/>
</dbReference>
<evidence type="ECO:0000313" key="1">
    <source>
        <dbReference type="EMBL" id="CAK8988789.1"/>
    </source>
</evidence>
<dbReference type="InterPro" id="IPR035992">
    <property type="entry name" value="Ricin_B-like_lectins"/>
</dbReference>
<comment type="caution">
    <text evidence="1">The sequence shown here is derived from an EMBL/GenBank/DDBJ whole genome shotgun (WGS) entry which is preliminary data.</text>
</comment>
<dbReference type="SUPFAM" id="SSF50370">
    <property type="entry name" value="Ricin B-like lectins"/>
    <property type="match status" value="1"/>
</dbReference>
<evidence type="ECO:0000313" key="2">
    <source>
        <dbReference type="Proteomes" id="UP001642464"/>
    </source>
</evidence>
<gene>
    <name evidence="1" type="ORF">SCF082_LOCUS1532</name>
</gene>
<dbReference type="EMBL" id="CAXAMM010000759">
    <property type="protein sequence ID" value="CAK8988789.1"/>
    <property type="molecule type" value="Genomic_DNA"/>
</dbReference>
<keyword evidence="2" id="KW-1185">Reference proteome</keyword>